<dbReference type="PANTHER" id="PTHR14052">
    <property type="entry name" value="ORIGIN RECOGNITION COMPLEX SUBUNIT 2"/>
    <property type="match status" value="1"/>
</dbReference>
<evidence type="ECO:0000256" key="5">
    <source>
        <dbReference type="SAM" id="MobiDB-lite"/>
    </source>
</evidence>
<feature type="region of interest" description="Disordered" evidence="5">
    <location>
        <begin position="442"/>
        <end position="468"/>
    </location>
</feature>
<feature type="domain" description="Origin recognition complex subunit 2 winged-helix" evidence="7">
    <location>
        <begin position="357"/>
        <end position="416"/>
    </location>
</feature>
<gene>
    <name evidence="8" type="ORF">C8R41DRAFT_930177</name>
</gene>
<dbReference type="EMBL" id="JANVFT010000100">
    <property type="protein sequence ID" value="KAJ4468533.1"/>
    <property type="molecule type" value="Genomic_DNA"/>
</dbReference>
<dbReference type="Pfam" id="PF04084">
    <property type="entry name" value="RecA-like_ORC2"/>
    <property type="match status" value="1"/>
</dbReference>
<comment type="caution">
    <text evidence="8">The sequence shown here is derived from an EMBL/GenBank/DDBJ whole genome shotgun (WGS) entry which is preliminary data.</text>
</comment>
<evidence type="ECO:0000259" key="7">
    <source>
        <dbReference type="Pfam" id="PF24882"/>
    </source>
</evidence>
<organism evidence="8 9">
    <name type="scientific">Lentinula lateritia</name>
    <dbReference type="NCBI Taxonomy" id="40482"/>
    <lineage>
        <taxon>Eukaryota</taxon>
        <taxon>Fungi</taxon>
        <taxon>Dikarya</taxon>
        <taxon>Basidiomycota</taxon>
        <taxon>Agaricomycotina</taxon>
        <taxon>Agaricomycetes</taxon>
        <taxon>Agaricomycetidae</taxon>
        <taxon>Agaricales</taxon>
        <taxon>Marasmiineae</taxon>
        <taxon>Omphalotaceae</taxon>
        <taxon>Lentinula</taxon>
    </lineage>
</organism>
<keyword evidence="3" id="KW-0235">DNA replication</keyword>
<feature type="region of interest" description="Disordered" evidence="5">
    <location>
        <begin position="643"/>
        <end position="706"/>
    </location>
</feature>
<dbReference type="InterPro" id="IPR007220">
    <property type="entry name" value="ORC2"/>
</dbReference>
<keyword evidence="9" id="KW-1185">Reference proteome</keyword>
<dbReference type="InterPro" id="IPR056772">
    <property type="entry name" value="RecA-like_ORC2"/>
</dbReference>
<sequence length="706" mass="77426">MSESESAASEISQGSSSENETSNILLTPSPSKRQRKPGMVQQSREMIVQTAFDAYFTHLASRAQTSANIFSSLIPPLSAEEYAEASSSFDSQRIKSELLTSETERKSLFQRLLLELQEGFNVICYGYGSKRVLLNDFAVNSCSKLGHVVVVNAFQPHFGLKELFSCIENVPGIDSLPLPSSSAENQARRICDFFSRSTSKQHLYLVIHNIDSPALRSIKAQSSLSLLALNPKIHIVASVDHINSPLLWSSAELSTRKDSQGTGVGAGRGFAWLWHDMTTLTPYDFELSQADRSSILGASGGMRKRDVTQNGTSMVSETAALHVLASVTAKAKRLFTLMAERQLEAIEAAKSSGHVDDLQQYAVAYDKLYHSARTDFIATNDTALRALLGEFRDHDLVVGAQQGSSGEVLWIPMRKERLAKVLSSGHTYLASEKLHIRHLQMTSTASQPTQTQTDSTQSKDAKDATTSTKFDVPVPVEQILDDSETIVGTDESPETENKFRSSVEKLRDAIEGYNTAIAQNADEKTIEMHEQKVIQALKETAESSPNQKVKEYYKEKALEFMKVGRTAKKVLTNDIIKGTLFILASPVALLSSVVVKFNFLLTKTPSHCANVFWKVSTGGLVYGLGSVVKGVGDLMSGMTFSGTVLGSKDEPKAEKKDAGVQNEEQEEDKEEEDEQEDTAVGEEKEGETEGENTTEDTTTDKADRAE</sequence>
<feature type="compositionally biased region" description="Acidic residues" evidence="5">
    <location>
        <begin position="663"/>
        <end position="694"/>
    </location>
</feature>
<feature type="region of interest" description="Disordered" evidence="5">
    <location>
        <begin position="1"/>
        <end position="42"/>
    </location>
</feature>
<comment type="subcellular location">
    <subcellularLocation>
        <location evidence="1">Nucleus</location>
    </subcellularLocation>
</comment>
<keyword evidence="4" id="KW-0539">Nucleus</keyword>
<evidence type="ECO:0000313" key="9">
    <source>
        <dbReference type="Proteomes" id="UP001150217"/>
    </source>
</evidence>
<feature type="domain" description="Origin recognition complex subunit 2 RecA-like" evidence="6">
    <location>
        <begin position="103"/>
        <end position="277"/>
    </location>
</feature>
<feature type="compositionally biased region" description="Basic and acidic residues" evidence="5">
    <location>
        <begin position="647"/>
        <end position="658"/>
    </location>
</feature>
<name>A0ABQ8V1X8_9AGAR</name>
<accession>A0ABQ8V1X8</accession>
<dbReference type="Pfam" id="PF24882">
    <property type="entry name" value="WHD_ORC2"/>
    <property type="match status" value="1"/>
</dbReference>
<dbReference type="InterPro" id="IPR056773">
    <property type="entry name" value="WHD_ORC2"/>
</dbReference>
<reference evidence="8" key="1">
    <citation type="submission" date="2022-08" db="EMBL/GenBank/DDBJ databases">
        <title>A Global Phylogenomic Analysis of the Shiitake Genus Lentinula.</title>
        <authorList>
            <consortium name="DOE Joint Genome Institute"/>
            <person name="Sierra-Patev S."/>
            <person name="Min B."/>
            <person name="Naranjo-Ortiz M."/>
            <person name="Looney B."/>
            <person name="Konkel Z."/>
            <person name="Slot J.C."/>
            <person name="Sakamoto Y."/>
            <person name="Steenwyk J.L."/>
            <person name="Rokas A."/>
            <person name="Carro J."/>
            <person name="Camarero S."/>
            <person name="Ferreira P."/>
            <person name="Molpeceres G."/>
            <person name="Ruiz-Duenas F.J."/>
            <person name="Serrano A."/>
            <person name="Henrissat B."/>
            <person name="Drula E."/>
            <person name="Hughes K.W."/>
            <person name="Mata J.L."/>
            <person name="Ishikawa N.K."/>
            <person name="Vargas-Isla R."/>
            <person name="Ushijima S."/>
            <person name="Smith C.A."/>
            <person name="Ahrendt S."/>
            <person name="Andreopoulos W."/>
            <person name="He G."/>
            <person name="Labutti K."/>
            <person name="Lipzen A."/>
            <person name="Ng V."/>
            <person name="Riley R."/>
            <person name="Sandor L."/>
            <person name="Barry K."/>
            <person name="Martinez A.T."/>
            <person name="Xiao Y."/>
            <person name="Gibbons J.G."/>
            <person name="Terashima K."/>
            <person name="Grigoriev I.V."/>
            <person name="Hibbett D.S."/>
        </authorList>
    </citation>
    <scope>NUCLEOTIDE SEQUENCE</scope>
    <source>
        <strain evidence="8">RHP3577 ss4</strain>
    </source>
</reference>
<evidence type="ECO:0000256" key="2">
    <source>
        <dbReference type="ARBA" id="ARBA00007421"/>
    </source>
</evidence>
<feature type="compositionally biased region" description="Low complexity" evidence="5">
    <location>
        <begin position="442"/>
        <end position="456"/>
    </location>
</feature>
<evidence type="ECO:0000256" key="3">
    <source>
        <dbReference type="ARBA" id="ARBA00022705"/>
    </source>
</evidence>
<comment type="similarity">
    <text evidence="2">Belongs to the ORC2 family.</text>
</comment>
<evidence type="ECO:0000256" key="4">
    <source>
        <dbReference type="ARBA" id="ARBA00023242"/>
    </source>
</evidence>
<protein>
    <submittedName>
        <fullName evidence="8">Origin recognition complex subunit 2-domain-containing protein</fullName>
    </submittedName>
</protein>
<feature type="compositionally biased region" description="Polar residues" evidence="5">
    <location>
        <begin position="21"/>
        <end position="31"/>
    </location>
</feature>
<dbReference type="PANTHER" id="PTHR14052:SF0">
    <property type="entry name" value="ORIGIN RECOGNITION COMPLEX SUBUNIT 2"/>
    <property type="match status" value="1"/>
</dbReference>
<evidence type="ECO:0000259" key="6">
    <source>
        <dbReference type="Pfam" id="PF04084"/>
    </source>
</evidence>
<evidence type="ECO:0000313" key="8">
    <source>
        <dbReference type="EMBL" id="KAJ4468533.1"/>
    </source>
</evidence>
<evidence type="ECO:0000256" key="1">
    <source>
        <dbReference type="ARBA" id="ARBA00004123"/>
    </source>
</evidence>
<proteinExistence type="inferred from homology"/>
<feature type="compositionally biased region" description="Low complexity" evidence="5">
    <location>
        <begin position="1"/>
        <end position="20"/>
    </location>
</feature>
<dbReference type="Proteomes" id="UP001150217">
    <property type="component" value="Unassembled WGS sequence"/>
</dbReference>